<evidence type="ECO:0000259" key="3">
    <source>
        <dbReference type="Pfam" id="PF06985"/>
    </source>
</evidence>
<accession>A0AAN6UDI9</accession>
<dbReference type="Proteomes" id="UP001302602">
    <property type="component" value="Unassembled WGS sequence"/>
</dbReference>
<dbReference type="InterPro" id="IPR052895">
    <property type="entry name" value="HetReg/Transcr_Mod"/>
</dbReference>
<feature type="transmembrane region" description="Helical" evidence="1">
    <location>
        <begin position="248"/>
        <end position="276"/>
    </location>
</feature>
<dbReference type="InterPro" id="IPR002656">
    <property type="entry name" value="Acyl_transf_3_dom"/>
</dbReference>
<evidence type="ECO:0000313" key="5">
    <source>
        <dbReference type="Proteomes" id="UP001302602"/>
    </source>
</evidence>
<proteinExistence type="predicted"/>
<keyword evidence="1" id="KW-1133">Transmembrane helix</keyword>
<keyword evidence="1" id="KW-0472">Membrane</keyword>
<dbReference type="Pfam" id="PF26639">
    <property type="entry name" value="Het-6_barrel"/>
    <property type="match status" value="1"/>
</dbReference>
<protein>
    <submittedName>
        <fullName evidence="4">HET-domain-containing protein</fullName>
    </submittedName>
</protein>
<gene>
    <name evidence="4" type="ORF">N657DRAFT_668556</name>
</gene>
<organism evidence="4 5">
    <name type="scientific">Parathielavia appendiculata</name>
    <dbReference type="NCBI Taxonomy" id="2587402"/>
    <lineage>
        <taxon>Eukaryota</taxon>
        <taxon>Fungi</taxon>
        <taxon>Dikarya</taxon>
        <taxon>Ascomycota</taxon>
        <taxon>Pezizomycotina</taxon>
        <taxon>Sordariomycetes</taxon>
        <taxon>Sordariomycetidae</taxon>
        <taxon>Sordariales</taxon>
        <taxon>Chaetomiaceae</taxon>
        <taxon>Parathielavia</taxon>
    </lineage>
</organism>
<dbReference type="PANTHER" id="PTHR24148">
    <property type="entry name" value="ANKYRIN REPEAT DOMAIN-CONTAINING PROTEIN 39 HOMOLOG-RELATED"/>
    <property type="match status" value="1"/>
</dbReference>
<dbReference type="GO" id="GO:0016747">
    <property type="term" value="F:acyltransferase activity, transferring groups other than amino-acyl groups"/>
    <property type="evidence" value="ECO:0007669"/>
    <property type="project" value="InterPro"/>
</dbReference>
<reference evidence="4" key="2">
    <citation type="submission" date="2023-05" db="EMBL/GenBank/DDBJ databases">
        <authorList>
            <consortium name="Lawrence Berkeley National Laboratory"/>
            <person name="Steindorff A."/>
            <person name="Hensen N."/>
            <person name="Bonometti L."/>
            <person name="Westerberg I."/>
            <person name="Brannstrom I.O."/>
            <person name="Guillou S."/>
            <person name="Cros-Aarteil S."/>
            <person name="Calhoun S."/>
            <person name="Haridas S."/>
            <person name="Kuo A."/>
            <person name="Mondo S."/>
            <person name="Pangilinan J."/>
            <person name="Riley R."/>
            <person name="Labutti K."/>
            <person name="Andreopoulos B."/>
            <person name="Lipzen A."/>
            <person name="Chen C."/>
            <person name="Yanf M."/>
            <person name="Daum C."/>
            <person name="Ng V."/>
            <person name="Clum A."/>
            <person name="Ohm R."/>
            <person name="Martin F."/>
            <person name="Silar P."/>
            <person name="Natvig D."/>
            <person name="Lalanne C."/>
            <person name="Gautier V."/>
            <person name="Ament-Velasquez S.L."/>
            <person name="Kruys A."/>
            <person name="Hutchinson M.I."/>
            <person name="Powell A.J."/>
            <person name="Barry K."/>
            <person name="Miller A.N."/>
            <person name="Grigoriev I.V."/>
            <person name="Debuchy R."/>
            <person name="Gladieux P."/>
            <person name="Thoren M.H."/>
            <person name="Johannesson H."/>
        </authorList>
    </citation>
    <scope>NUCLEOTIDE SEQUENCE</scope>
    <source>
        <strain evidence="4">CBS 731.68</strain>
    </source>
</reference>
<dbReference type="GeneID" id="87832215"/>
<feature type="domain" description="Acyltransferase 3" evidence="2">
    <location>
        <begin position="57"/>
        <end position="411"/>
    </location>
</feature>
<keyword evidence="5" id="KW-1185">Reference proteome</keyword>
<evidence type="ECO:0000259" key="2">
    <source>
        <dbReference type="Pfam" id="PF01757"/>
    </source>
</evidence>
<sequence>MMSPGYRRGAASTSSMHSYLSPRRPWVRFLRPILPSFVADPMFSEHRQTWRLHPTSYLDGLRGIAAIIVFICHYTENNFAALVPSYGLGDPETTPSSWIQLPFLRVVFSGRPMVHIFFVISGFALSYKPVKALHARDLERCYAALASSTFRRAFRLFGPCIVSTFMIMCLRQMGYLVPTEPTLYGALWRWKDAVFHSITWPWAWDFDLRPNFDVHLWTIPIEFAHSMLLFMVLLMLSRVRMWIRMASVFGLMVYCLTCGKWAGFEFLAGLFLAEIHVLRAGAKSKEGEDNEEETDWPLKTFQVCIILIGLFLAGWPNEGAEFTPGIRYFLAQTPFPFATMDPLAPQKYWFALSAAAAVWVIGDLDSLRSLFESPFAQYLGRISYAVYICHGPVEELFRDQLLGNPLVPAWGEPGAPEYVPEKPARGVKGLIGVETITQITVSWFIGLWLLGPLVIWVADLFWRAVDSRIKPEWHAYFRYSLESRKWRLIGPSSLRPEFRPTPVGDNVSLRTVDFSDNPAVMQVSTTLRRLWLVDPSALGIGTAELERQSQSLEKVFREVTIKIGNWIAQTPANDRWFDEVWKSHTDLTLLDPPEGSQTEIDNSEPGQGPIFTTFRRQVYGIYDHVFWDVYHSLKDATEEEIGEFKPPNTTVMVLRLSDDGSPIPHIFSTDTFVYPVWIAPKTTLMFSIDGQEKVLTPEGHAWRFSLWFRAGKMVTITPEDEAGERRGRVVAVLALGQCEARSLPKVAPDDHIIGHCGQDASDAEPWQPSFDGDESNPDVPVAWPEADHLARAIFLQAGDAVDRCGFNEEYSAEEDGLIDQLANPKVDGQQEYSSLYSPLPNNSIRILVIEPALAEEENLRTRLVVASLDDKPSYEAISYTWGDPSDKILLLCNSARVPIPKNLEDALKHLRHSNQPRYVWADSVCINQEDIPERGQQVSIMRHIYRNAKRVLVWLGLDKHNQASTAFTAVCDIVRAWRPDGDKLGFSGYASLLEPMGEDGLARVRGAVDQKAWEALRALFETGYFQRFWIIQELALGSSAVVFWGRHHIAWGLIGICAAWMMSSGWTFHHGEPITAAYNAFLIYVLPLAKRSGISAFSKLDLSVVLGTTMGRFGSTDARDRIYALLGMPFAGNDPDSQPLLKPDYSQDVRSVYIQAAKRILEQDKHLRVLSAVQHGAEIDPSYPSWVPKWHQPLPAEPLALRDEQGYYANGGELFCPSPSTFNDDNNLESLTLTGLLCSTVTSTSPPLLDNTLNANNSNNNKLLDPPHAKALTALLASLNSEANQFRSSWSATLERFTLFGFRDPDMQAEKLLSKGSMAVAVCAQPGKYGTPREAAEVLDGERARGDHLGEFLLYWRERASWREVELRRMVEEAGLGLEVDGFQGGGEQGTEVYVRERALCSVNAMVGRRAFVLEDGLVGLGPAAAREGDVVVVLFGGVVPFVLRPAERADGRRGWRLVGECFVPGLMQGEAVERAGLLAEGTFERGGDGSLRLTPTPHGVPDPRLERKVGEHGVVAFEIW</sequence>
<dbReference type="PANTHER" id="PTHR24148:SF64">
    <property type="entry name" value="HETEROKARYON INCOMPATIBILITY DOMAIN-CONTAINING PROTEIN"/>
    <property type="match status" value="1"/>
</dbReference>
<dbReference type="Pfam" id="PF06985">
    <property type="entry name" value="HET"/>
    <property type="match status" value="1"/>
</dbReference>
<evidence type="ECO:0000256" key="1">
    <source>
        <dbReference type="SAM" id="Phobius"/>
    </source>
</evidence>
<dbReference type="RefSeq" id="XP_062653387.1">
    <property type="nucleotide sequence ID" value="XM_062795447.1"/>
</dbReference>
<reference evidence="4" key="1">
    <citation type="journal article" date="2023" name="Mol. Phylogenet. Evol.">
        <title>Genome-scale phylogeny and comparative genomics of the fungal order Sordariales.</title>
        <authorList>
            <person name="Hensen N."/>
            <person name="Bonometti L."/>
            <person name="Westerberg I."/>
            <person name="Brannstrom I.O."/>
            <person name="Guillou S."/>
            <person name="Cros-Aarteil S."/>
            <person name="Calhoun S."/>
            <person name="Haridas S."/>
            <person name="Kuo A."/>
            <person name="Mondo S."/>
            <person name="Pangilinan J."/>
            <person name="Riley R."/>
            <person name="LaButti K."/>
            <person name="Andreopoulos B."/>
            <person name="Lipzen A."/>
            <person name="Chen C."/>
            <person name="Yan M."/>
            <person name="Daum C."/>
            <person name="Ng V."/>
            <person name="Clum A."/>
            <person name="Steindorff A."/>
            <person name="Ohm R.A."/>
            <person name="Martin F."/>
            <person name="Silar P."/>
            <person name="Natvig D.O."/>
            <person name="Lalanne C."/>
            <person name="Gautier V."/>
            <person name="Ament-Velasquez S.L."/>
            <person name="Kruys A."/>
            <person name="Hutchinson M.I."/>
            <person name="Powell A.J."/>
            <person name="Barry K."/>
            <person name="Miller A.N."/>
            <person name="Grigoriev I.V."/>
            <person name="Debuchy R."/>
            <person name="Gladieux P."/>
            <person name="Hiltunen Thoren M."/>
            <person name="Johannesson H."/>
        </authorList>
    </citation>
    <scope>NUCLEOTIDE SEQUENCE</scope>
    <source>
        <strain evidence="4">CBS 731.68</strain>
    </source>
</reference>
<dbReference type="InterPro" id="IPR010730">
    <property type="entry name" value="HET"/>
</dbReference>
<feature type="transmembrane region" description="Helical" evidence="1">
    <location>
        <begin position="156"/>
        <end position="177"/>
    </location>
</feature>
<name>A0AAN6UDI9_9PEZI</name>
<dbReference type="Pfam" id="PF01757">
    <property type="entry name" value="Acyl_transf_3"/>
    <property type="match status" value="1"/>
</dbReference>
<feature type="transmembrane region" description="Helical" evidence="1">
    <location>
        <begin position="214"/>
        <end position="236"/>
    </location>
</feature>
<dbReference type="EMBL" id="MU853223">
    <property type="protein sequence ID" value="KAK4129616.1"/>
    <property type="molecule type" value="Genomic_DNA"/>
</dbReference>
<keyword evidence="1" id="KW-0812">Transmembrane</keyword>
<feature type="domain" description="Heterokaryon incompatibility" evidence="3">
    <location>
        <begin position="874"/>
        <end position="1033"/>
    </location>
</feature>
<evidence type="ECO:0000313" key="4">
    <source>
        <dbReference type="EMBL" id="KAK4129616.1"/>
    </source>
</evidence>
<comment type="caution">
    <text evidence="4">The sequence shown here is derived from an EMBL/GenBank/DDBJ whole genome shotgun (WGS) entry which is preliminary data.</text>
</comment>